<dbReference type="InterPro" id="IPR001012">
    <property type="entry name" value="UBX_dom"/>
</dbReference>
<comment type="caution">
    <text evidence="8">The sequence shown here is derived from an EMBL/GenBank/DDBJ whole genome shotgun (WGS) entry which is preliminary data.</text>
</comment>
<dbReference type="Gene3D" id="3.10.20.90">
    <property type="entry name" value="Phosphatidylinositol 3-kinase Catalytic Subunit, Chain A, domain 1"/>
    <property type="match status" value="1"/>
</dbReference>
<dbReference type="PROSITE" id="PS50033">
    <property type="entry name" value="UBX"/>
    <property type="match status" value="1"/>
</dbReference>
<evidence type="ECO:0000256" key="5">
    <source>
        <dbReference type="ARBA" id="ARBA00046062"/>
    </source>
</evidence>
<comment type="function">
    <text evidence="5">Involved in endoplasmic reticulum-associated protein degradation (ERAD). Acts as a platform to recruit both UBQLN1 and VCP to the ER during ERAD.</text>
</comment>
<dbReference type="InterPro" id="IPR029071">
    <property type="entry name" value="Ubiquitin-like_domsf"/>
</dbReference>
<feature type="compositionally biased region" description="Basic and acidic residues" evidence="6">
    <location>
        <begin position="181"/>
        <end position="254"/>
    </location>
</feature>
<dbReference type="Proteomes" id="UP001448207">
    <property type="component" value="Unassembled WGS sequence"/>
</dbReference>
<dbReference type="PANTHER" id="PTHR46424:SF1">
    <property type="entry name" value="UBX DOMAIN-CONTAINING PROTEIN 4"/>
    <property type="match status" value="1"/>
</dbReference>
<evidence type="ECO:0000313" key="8">
    <source>
        <dbReference type="EMBL" id="KAL0078616.1"/>
    </source>
</evidence>
<comment type="subcellular location">
    <subcellularLocation>
        <location evidence="1">Endoplasmic reticulum membrane</location>
        <topology evidence="1">Peripheral membrane protein</topology>
    </subcellularLocation>
</comment>
<dbReference type="EMBL" id="JBCLYO010000024">
    <property type="protein sequence ID" value="KAL0078616.1"/>
    <property type="molecule type" value="Genomic_DNA"/>
</dbReference>
<keyword evidence="9" id="KW-1185">Reference proteome</keyword>
<evidence type="ECO:0000259" key="7">
    <source>
        <dbReference type="PROSITE" id="PS50033"/>
    </source>
</evidence>
<accession>A0ABR3ANE3</accession>
<proteinExistence type="predicted"/>
<gene>
    <name evidence="8" type="ORF">J3Q64DRAFT_1765385</name>
</gene>
<evidence type="ECO:0000256" key="3">
    <source>
        <dbReference type="ARBA" id="ARBA00038812"/>
    </source>
</evidence>
<dbReference type="Gene3D" id="3.40.30.10">
    <property type="entry name" value="Glutaredoxin"/>
    <property type="match status" value="1"/>
</dbReference>
<evidence type="ECO:0000256" key="4">
    <source>
        <dbReference type="ARBA" id="ARBA00041575"/>
    </source>
</evidence>
<feature type="domain" description="UBX" evidence="7">
    <location>
        <begin position="276"/>
        <end position="354"/>
    </location>
</feature>
<sequence length="478" mass="52617">MSSIANNIWFEGPIGEAVSKVNDRNCLLFVYIYDDSPQSDQLSATLEDSNVSAQLTEHTVALKLEKDSDNAKLFTQLYPTYHIPIVYFIKQGIIKDFGTEDITPDAIITKLDTLSKLALATPTPNATPTTPTPTSASATAPSAVPSVVPSTAPLAVPSVARSVNPAEDAQKQEKIKRKLEEARKKREEREKREAHERELKRREDGKANQETKESLEDKQNKAYFDKLRKEKKEEEEHRKRVKEQIARDRAEKAASRQVAKPSNPVETSEPKQKSRQNSDQSKLSIRQLDGSTLRNTFQATDKLSNVQNWIDQNRSDGDQPYKLLAQFPTRQFSIGDEERSLTELDLCPSGTIIMKAIKNVSHAYAPSTVGGGLMDYVYSATGTLYQAAGTVGTTLSSALGSLFPAEPGNIGGYTNSHQQGGGGQRLGGPSASTNHSTVKYSHTSLSIKQRNSPSNVNTLRSTDSTNRETYNGNSVNQE</sequence>
<feature type="region of interest" description="Disordered" evidence="6">
    <location>
        <begin position="181"/>
        <end position="290"/>
    </location>
</feature>
<protein>
    <recommendedName>
        <fullName evidence="4">UBX domain-containing protein 2</fullName>
    </recommendedName>
</protein>
<feature type="region of interest" description="Disordered" evidence="6">
    <location>
        <begin position="410"/>
        <end position="478"/>
    </location>
</feature>
<feature type="compositionally biased region" description="Polar residues" evidence="6">
    <location>
        <begin position="275"/>
        <end position="290"/>
    </location>
</feature>
<organism evidence="8 9">
    <name type="scientific">Phycomyces blakesleeanus</name>
    <dbReference type="NCBI Taxonomy" id="4837"/>
    <lineage>
        <taxon>Eukaryota</taxon>
        <taxon>Fungi</taxon>
        <taxon>Fungi incertae sedis</taxon>
        <taxon>Mucoromycota</taxon>
        <taxon>Mucoromycotina</taxon>
        <taxon>Mucoromycetes</taxon>
        <taxon>Mucorales</taxon>
        <taxon>Phycomycetaceae</taxon>
        <taxon>Phycomyces</taxon>
    </lineage>
</organism>
<dbReference type="Pfam" id="PF23187">
    <property type="entry name" value="UBX7_N"/>
    <property type="match status" value="1"/>
</dbReference>
<feature type="region of interest" description="Disordered" evidence="6">
    <location>
        <begin position="120"/>
        <end position="148"/>
    </location>
</feature>
<reference evidence="8 9" key="1">
    <citation type="submission" date="2024-04" db="EMBL/GenBank/DDBJ databases">
        <title>Symmetric and asymmetric DNA N6-adenine methylation regulates different biological responses in Mucorales.</title>
        <authorList>
            <consortium name="Lawrence Berkeley National Laboratory"/>
            <person name="Lax C."/>
            <person name="Mondo S.J."/>
            <person name="Osorio-Concepcion M."/>
            <person name="Muszewska A."/>
            <person name="Corrochano-Luque M."/>
            <person name="Gutierrez G."/>
            <person name="Riley R."/>
            <person name="Lipzen A."/>
            <person name="Guo J."/>
            <person name="Hundley H."/>
            <person name="Amirebrahimi M."/>
            <person name="Ng V."/>
            <person name="Lorenzo-Gutierrez D."/>
            <person name="Binder U."/>
            <person name="Yang J."/>
            <person name="Song Y."/>
            <person name="Canovas D."/>
            <person name="Navarro E."/>
            <person name="Freitag M."/>
            <person name="Gabaldon T."/>
            <person name="Grigoriev I.V."/>
            <person name="Corrochano L.M."/>
            <person name="Nicolas F.E."/>
            <person name="Garre V."/>
        </authorList>
    </citation>
    <scope>NUCLEOTIDE SEQUENCE [LARGE SCALE GENOMIC DNA]</scope>
    <source>
        <strain evidence="8 9">L51</strain>
    </source>
</reference>
<dbReference type="InterPro" id="IPR036249">
    <property type="entry name" value="Thioredoxin-like_sf"/>
</dbReference>
<evidence type="ECO:0000256" key="1">
    <source>
        <dbReference type="ARBA" id="ARBA00004406"/>
    </source>
</evidence>
<comment type="subunit">
    <text evidence="3">Directly interacts with VCP. Interacts with UBQLN1. Forms a complex with VCP and UBQLN1.</text>
</comment>
<dbReference type="SMART" id="SM00166">
    <property type="entry name" value="UBX"/>
    <property type="match status" value="1"/>
</dbReference>
<name>A0ABR3ANE3_PHYBL</name>
<dbReference type="SUPFAM" id="SSF54236">
    <property type="entry name" value="Ubiquitin-like"/>
    <property type="match status" value="1"/>
</dbReference>
<keyword evidence="2" id="KW-0834">Unfolded protein response</keyword>
<dbReference type="PANTHER" id="PTHR46424">
    <property type="entry name" value="UBX DOMAIN-CONTAINING PROTEIN 4"/>
    <property type="match status" value="1"/>
</dbReference>
<evidence type="ECO:0000313" key="9">
    <source>
        <dbReference type="Proteomes" id="UP001448207"/>
    </source>
</evidence>
<feature type="compositionally biased region" description="Polar residues" evidence="6">
    <location>
        <begin position="430"/>
        <end position="478"/>
    </location>
</feature>
<evidence type="ECO:0000256" key="2">
    <source>
        <dbReference type="ARBA" id="ARBA00023230"/>
    </source>
</evidence>
<evidence type="ECO:0000256" key="6">
    <source>
        <dbReference type="SAM" id="MobiDB-lite"/>
    </source>
</evidence>
<dbReference type="Pfam" id="PF00789">
    <property type="entry name" value="UBX"/>
    <property type="match status" value="1"/>
</dbReference>
<dbReference type="SUPFAM" id="SSF52833">
    <property type="entry name" value="Thioredoxin-like"/>
    <property type="match status" value="1"/>
</dbReference>